<organism evidence="1 3">
    <name type="scientific">Faecalibacterium prausnitzii</name>
    <dbReference type="NCBI Taxonomy" id="853"/>
    <lineage>
        <taxon>Bacteria</taxon>
        <taxon>Bacillati</taxon>
        <taxon>Bacillota</taxon>
        <taxon>Clostridia</taxon>
        <taxon>Eubacteriales</taxon>
        <taxon>Oscillospiraceae</taxon>
        <taxon>Faecalibacterium</taxon>
    </lineage>
</organism>
<protein>
    <submittedName>
        <fullName evidence="1">Uncharacterized protein</fullName>
    </submittedName>
</protein>
<dbReference type="EMBL" id="QVEZ01000015">
    <property type="protein sequence ID" value="RGC03624.1"/>
    <property type="molecule type" value="Genomic_DNA"/>
</dbReference>
<proteinExistence type="predicted"/>
<dbReference type="AlphaFoldDB" id="A0A2A7ANX9"/>
<sequence>MSLFKKKPQMPAQGREQVETDFEHHTIIHHLLFAYPDDYTSCGAYPDYSSPEYFSDVLAKAEEAIKSLDLDETTTEGFTEMVKLKAYQSMLSSLVETRQSHHRTALNLRSDLLLQIDNLKSSEAMIQHELDAVEAAIARLKA</sequence>
<name>A0A2A7ANX9_9FIRM</name>
<evidence type="ECO:0000313" key="2">
    <source>
        <dbReference type="EMBL" id="RGC03624.1"/>
    </source>
</evidence>
<reference evidence="2 4" key="3">
    <citation type="submission" date="2018-08" db="EMBL/GenBank/DDBJ databases">
        <title>A genome reference for cultivated species of the human gut microbiota.</title>
        <authorList>
            <person name="Zou Y."/>
            <person name="Xue W."/>
            <person name="Luo G."/>
        </authorList>
    </citation>
    <scope>NUCLEOTIDE SEQUENCE [LARGE SCALE GENOMIC DNA]</scope>
    <source>
        <strain evidence="2 4">AM42-11AC</strain>
    </source>
</reference>
<dbReference type="Proteomes" id="UP000261079">
    <property type="component" value="Unassembled WGS sequence"/>
</dbReference>
<reference evidence="1 3" key="1">
    <citation type="journal article" date="2017" name="Front. Microbiol.">
        <title>New Insights into the Diversity of the Genus Faecalibacterium.</title>
        <authorList>
            <person name="Benevides L."/>
            <person name="Burman S."/>
            <person name="Martin R."/>
            <person name="Robert V."/>
            <person name="Thomas M."/>
            <person name="Miquel S."/>
            <person name="Chain F."/>
            <person name="Sokol H."/>
            <person name="Bermudez-Humaran L.G."/>
            <person name="Morrison M."/>
            <person name="Langella P."/>
            <person name="Azevedo V.A."/>
            <person name="Chatel J.M."/>
            <person name="Soares S."/>
        </authorList>
    </citation>
    <scope>NUCLEOTIDE SEQUENCE [LARGE SCALE GENOMIC DNA]</scope>
    <source>
        <strain evidence="1 3">CNCM I 4575</strain>
    </source>
</reference>
<comment type="caution">
    <text evidence="1">The sequence shown here is derived from an EMBL/GenBank/DDBJ whole genome shotgun (WGS) entry which is preliminary data.</text>
</comment>
<dbReference type="EMBL" id="NMTY01000024">
    <property type="protein sequence ID" value="PDX80837.1"/>
    <property type="molecule type" value="Genomic_DNA"/>
</dbReference>
<reference evidence="1" key="2">
    <citation type="submission" date="2017-07" db="EMBL/GenBank/DDBJ databases">
        <authorList>
            <person name="Sun Z.S."/>
            <person name="Albrecht U."/>
            <person name="Echele G."/>
            <person name="Lee C.C."/>
        </authorList>
    </citation>
    <scope>NUCLEOTIDE SEQUENCE</scope>
    <source>
        <strain evidence="1">CNCM I 4575</strain>
    </source>
</reference>
<dbReference type="Proteomes" id="UP000220005">
    <property type="component" value="Unassembled WGS sequence"/>
</dbReference>
<gene>
    <name evidence="1" type="ORF">CGS58_10060</name>
    <name evidence="2" type="ORF">DW905_14090</name>
</gene>
<evidence type="ECO:0000313" key="3">
    <source>
        <dbReference type="Proteomes" id="UP000220005"/>
    </source>
</evidence>
<dbReference type="RefSeq" id="WP_097839769.1">
    <property type="nucleotide sequence ID" value="NZ_NMTY01000024.1"/>
</dbReference>
<evidence type="ECO:0000313" key="4">
    <source>
        <dbReference type="Proteomes" id="UP000261079"/>
    </source>
</evidence>
<accession>A0A2A7ANX9</accession>
<evidence type="ECO:0000313" key="1">
    <source>
        <dbReference type="EMBL" id="PDX80837.1"/>
    </source>
</evidence>